<name>A1ZD46_MICM2</name>
<comment type="caution">
    <text evidence="3">The sequence shown here is derived from an EMBL/GenBank/DDBJ whole genome shotgun (WGS) entry which is preliminary data.</text>
</comment>
<evidence type="ECO:0000256" key="2">
    <source>
        <dbReference type="ARBA" id="ARBA00022737"/>
    </source>
</evidence>
<dbReference type="InterPro" id="IPR001611">
    <property type="entry name" value="Leu-rich_rpt"/>
</dbReference>
<evidence type="ECO:0000256" key="1">
    <source>
        <dbReference type="ARBA" id="ARBA00022614"/>
    </source>
</evidence>
<dbReference type="InterPro" id="IPR025875">
    <property type="entry name" value="Leu-rich_rpt_4"/>
</dbReference>
<keyword evidence="1" id="KW-0433">Leucine-rich repeat</keyword>
<evidence type="ECO:0000313" key="3">
    <source>
        <dbReference type="EMBL" id="EAY31585.1"/>
    </source>
</evidence>
<dbReference type="RefSeq" id="WP_002693299.1">
    <property type="nucleotide sequence ID" value="NZ_AAWS01000002.1"/>
</dbReference>
<dbReference type="InterPro" id="IPR050836">
    <property type="entry name" value="SDS22/Internalin_LRR"/>
</dbReference>
<dbReference type="InterPro" id="IPR032675">
    <property type="entry name" value="LRR_dom_sf"/>
</dbReference>
<dbReference type="PANTHER" id="PTHR46652">
    <property type="entry name" value="LEUCINE-RICH REPEAT AND IQ DOMAIN-CONTAINING PROTEIN 1-RELATED"/>
    <property type="match status" value="1"/>
</dbReference>
<dbReference type="Gene3D" id="3.80.10.10">
    <property type="entry name" value="Ribonuclease Inhibitor"/>
    <property type="match status" value="1"/>
</dbReference>
<dbReference type="OrthoDB" id="9807855at2"/>
<keyword evidence="2" id="KW-0677">Repeat</keyword>
<proteinExistence type="predicted"/>
<dbReference type="SUPFAM" id="SSF52075">
    <property type="entry name" value="Outer arm dynein light chain 1"/>
    <property type="match status" value="1"/>
</dbReference>
<dbReference type="PROSITE" id="PS51450">
    <property type="entry name" value="LRR"/>
    <property type="match status" value="4"/>
</dbReference>
<dbReference type="Proteomes" id="UP000004095">
    <property type="component" value="Unassembled WGS sequence"/>
</dbReference>
<keyword evidence="4" id="KW-1185">Reference proteome</keyword>
<organism evidence="3 4">
    <name type="scientific">Microscilla marina ATCC 23134</name>
    <dbReference type="NCBI Taxonomy" id="313606"/>
    <lineage>
        <taxon>Bacteria</taxon>
        <taxon>Pseudomonadati</taxon>
        <taxon>Bacteroidota</taxon>
        <taxon>Cytophagia</taxon>
        <taxon>Cytophagales</taxon>
        <taxon>Microscillaceae</taxon>
        <taxon>Microscilla</taxon>
    </lineage>
</organism>
<gene>
    <name evidence="3" type="ORF">M23134_05091</name>
</gene>
<sequence>MSQYLTLPFGKYKGLTVSQLKNDLPYVKWLLNQPWLSDKVDPKLQIALQGLLPQEDFTEQSFLEVFRKNYPHTAIEELQEIALDNRRISRLSTDIVSEKIKILKLAKNQISKIEGLERLRNLQLLDLSNNKIAVIENLHYLGKLKQLYLNGNCINKIENMEFLRGIEFLSLGKNKIKVIENLEQLPYLRSIELYPNPLQFITMKSYQFLQANRIRMYLGKSYKKKRGENLRIDEHGQAYKEVDAFIQKFQINILNDARTLNFGKYKNQPFQLLQNDKPYVRWLLDQDWIENKLSLMEIAQLRKSLCAR</sequence>
<dbReference type="AlphaFoldDB" id="A1ZD46"/>
<dbReference type="PANTHER" id="PTHR46652:SF3">
    <property type="entry name" value="LEUCINE-RICH REPEAT-CONTAINING PROTEIN 9"/>
    <property type="match status" value="1"/>
</dbReference>
<protein>
    <submittedName>
        <fullName evidence="3">Leucine-rich protein</fullName>
    </submittedName>
</protein>
<dbReference type="EMBL" id="AAWS01000002">
    <property type="protein sequence ID" value="EAY31585.1"/>
    <property type="molecule type" value="Genomic_DNA"/>
</dbReference>
<dbReference type="Pfam" id="PF12799">
    <property type="entry name" value="LRR_4"/>
    <property type="match status" value="1"/>
</dbReference>
<accession>A1ZD46</accession>
<dbReference type="SMART" id="SM00365">
    <property type="entry name" value="LRR_SD22"/>
    <property type="match status" value="4"/>
</dbReference>
<dbReference type="eggNOG" id="COG4886">
    <property type="taxonomic scope" value="Bacteria"/>
</dbReference>
<evidence type="ECO:0000313" key="4">
    <source>
        <dbReference type="Proteomes" id="UP000004095"/>
    </source>
</evidence>
<reference evidence="3 4" key="1">
    <citation type="submission" date="2007-01" db="EMBL/GenBank/DDBJ databases">
        <authorList>
            <person name="Haygood M."/>
            <person name="Podell S."/>
            <person name="Anderson C."/>
            <person name="Hopkinson B."/>
            <person name="Roe K."/>
            <person name="Barbeau K."/>
            <person name="Gaasterland T."/>
            <person name="Ferriera S."/>
            <person name="Johnson J."/>
            <person name="Kravitz S."/>
            <person name="Beeson K."/>
            <person name="Sutton G."/>
            <person name="Rogers Y.-H."/>
            <person name="Friedman R."/>
            <person name="Frazier M."/>
            <person name="Venter J.C."/>
        </authorList>
    </citation>
    <scope>NUCLEOTIDE SEQUENCE [LARGE SCALE GENOMIC DNA]</scope>
    <source>
        <strain evidence="3 4">ATCC 23134</strain>
    </source>
</reference>